<sequence>MTLRSPLGRVRGLGSAKQGVSHFWWQRLTAVALVPISLWFVVSVVSLAGADYAHFRGWLSWPGNTALMLLLLFAVFRHAQLGVQVVIEDYVHDEGLKLIGLIAVKFAALFFGVFAAVALLRVVFVGG</sequence>
<keyword evidence="15 16" id="KW-0472">Membrane</keyword>
<accession>A0A2N3PY66</accession>
<dbReference type="GO" id="GO:0020037">
    <property type="term" value="F:heme binding"/>
    <property type="evidence" value="ECO:0007669"/>
    <property type="project" value="InterPro"/>
</dbReference>
<dbReference type="NCBIfam" id="TIGR02968">
    <property type="entry name" value="succ_dehyd_anc"/>
    <property type="match status" value="1"/>
</dbReference>
<dbReference type="GO" id="GO:0006099">
    <property type="term" value="P:tricarboxylic acid cycle"/>
    <property type="evidence" value="ECO:0007669"/>
    <property type="project" value="UniProtKB-UniPathway"/>
</dbReference>
<evidence type="ECO:0000256" key="12">
    <source>
        <dbReference type="ARBA" id="ARBA00022982"/>
    </source>
</evidence>
<evidence type="ECO:0000256" key="9">
    <source>
        <dbReference type="ARBA" id="ARBA00022617"/>
    </source>
</evidence>
<dbReference type="UniPathway" id="UPA00223"/>
<evidence type="ECO:0000256" key="3">
    <source>
        <dbReference type="ARBA" id="ARBA00004141"/>
    </source>
</evidence>
<dbReference type="Proteomes" id="UP000233293">
    <property type="component" value="Unassembled WGS sequence"/>
</dbReference>
<dbReference type="InterPro" id="IPR014312">
    <property type="entry name" value="Succ_DH_anchor"/>
</dbReference>
<dbReference type="RefSeq" id="WP_101249862.1">
    <property type="nucleotide sequence ID" value="NZ_PIUM01000005.1"/>
</dbReference>
<feature type="transmembrane region" description="Helical" evidence="16">
    <location>
        <begin position="30"/>
        <end position="53"/>
    </location>
</feature>
<keyword evidence="8" id="KW-0816">Tricarboxylic acid cycle</keyword>
<evidence type="ECO:0000256" key="1">
    <source>
        <dbReference type="ARBA" id="ARBA00001971"/>
    </source>
</evidence>
<comment type="function">
    <text evidence="2">Membrane-anchoring subunit of succinate dehydrogenase (SDH).</text>
</comment>
<dbReference type="SUPFAM" id="SSF81343">
    <property type="entry name" value="Fumarate reductase respiratory complex transmembrane subunits"/>
    <property type="match status" value="1"/>
</dbReference>
<dbReference type="GO" id="GO:0046872">
    <property type="term" value="F:metal ion binding"/>
    <property type="evidence" value="ECO:0007669"/>
    <property type="project" value="UniProtKB-KW"/>
</dbReference>
<gene>
    <name evidence="17" type="primary">sdhD</name>
    <name evidence="17" type="ORF">CWS72_06995</name>
</gene>
<comment type="subcellular location">
    <subcellularLocation>
        <location evidence="3">Membrane</location>
        <topology evidence="3">Multi-pass membrane protein</topology>
    </subcellularLocation>
</comment>
<evidence type="ECO:0000256" key="4">
    <source>
        <dbReference type="ARBA" id="ARBA00005163"/>
    </source>
</evidence>
<evidence type="ECO:0000256" key="14">
    <source>
        <dbReference type="ARBA" id="ARBA00023004"/>
    </source>
</evidence>
<dbReference type="Gene3D" id="1.20.1300.10">
    <property type="entry name" value="Fumarate reductase/succinate dehydrogenase, transmembrane subunit"/>
    <property type="match status" value="1"/>
</dbReference>
<keyword evidence="11" id="KW-0479">Metal-binding</keyword>
<evidence type="ECO:0000256" key="16">
    <source>
        <dbReference type="SAM" id="Phobius"/>
    </source>
</evidence>
<evidence type="ECO:0000256" key="8">
    <source>
        <dbReference type="ARBA" id="ARBA00022532"/>
    </source>
</evidence>
<reference evidence="18" key="1">
    <citation type="submission" date="2017-12" db="EMBL/GenBank/DDBJ databases">
        <title>Draft genome sequence of Telmatospirillum siberiense 26-4b1T, an acidotolerant peatland alphaproteobacterium potentially involved in sulfur cycling.</title>
        <authorList>
            <person name="Hausmann B."/>
            <person name="Pjevac P."/>
            <person name="Schreck K."/>
            <person name="Herbold C.W."/>
            <person name="Daims H."/>
            <person name="Wagner M."/>
            <person name="Pester M."/>
            <person name="Loy A."/>
        </authorList>
    </citation>
    <scope>NUCLEOTIDE SEQUENCE [LARGE SCALE GENOMIC DNA]</scope>
    <source>
        <strain evidence="18">26-4b1</strain>
    </source>
</reference>
<keyword evidence="9" id="KW-0349">Heme</keyword>
<keyword evidence="12" id="KW-0249">Electron transport</keyword>
<evidence type="ECO:0000256" key="2">
    <source>
        <dbReference type="ARBA" id="ARBA00004050"/>
    </source>
</evidence>
<organism evidence="17 18">
    <name type="scientific">Telmatospirillum siberiense</name>
    <dbReference type="NCBI Taxonomy" id="382514"/>
    <lineage>
        <taxon>Bacteria</taxon>
        <taxon>Pseudomonadati</taxon>
        <taxon>Pseudomonadota</taxon>
        <taxon>Alphaproteobacteria</taxon>
        <taxon>Rhodospirillales</taxon>
        <taxon>Rhodospirillaceae</taxon>
        <taxon>Telmatospirillum</taxon>
    </lineage>
</organism>
<evidence type="ECO:0000256" key="15">
    <source>
        <dbReference type="ARBA" id="ARBA00023136"/>
    </source>
</evidence>
<comment type="subunit">
    <text evidence="5">Part of an enzyme complex containing four subunits: a flavoprotein, an iron-sulfur protein, plus two membrane-anchoring proteins, SdhC and SdhD.</text>
</comment>
<dbReference type="InterPro" id="IPR034804">
    <property type="entry name" value="SQR/QFR_C/D"/>
</dbReference>
<evidence type="ECO:0000256" key="6">
    <source>
        <dbReference type="ARBA" id="ARBA00019425"/>
    </source>
</evidence>
<keyword evidence="13 16" id="KW-1133">Transmembrane helix</keyword>
<feature type="transmembrane region" description="Helical" evidence="16">
    <location>
        <begin position="65"/>
        <end position="87"/>
    </location>
</feature>
<comment type="pathway">
    <text evidence="4">Carbohydrate metabolism; tricarboxylic acid cycle.</text>
</comment>
<evidence type="ECO:0000256" key="13">
    <source>
        <dbReference type="ARBA" id="ARBA00022989"/>
    </source>
</evidence>
<name>A0A2N3PY66_9PROT</name>
<keyword evidence="18" id="KW-1185">Reference proteome</keyword>
<evidence type="ECO:0000256" key="11">
    <source>
        <dbReference type="ARBA" id="ARBA00022723"/>
    </source>
</evidence>
<evidence type="ECO:0000256" key="10">
    <source>
        <dbReference type="ARBA" id="ARBA00022692"/>
    </source>
</evidence>
<dbReference type="AlphaFoldDB" id="A0A2N3PY66"/>
<comment type="caution">
    <text evidence="17">The sequence shown here is derived from an EMBL/GenBank/DDBJ whole genome shotgun (WGS) entry which is preliminary data.</text>
</comment>
<dbReference type="InterPro" id="IPR000701">
    <property type="entry name" value="SuccDH_FuR_B_TM-su"/>
</dbReference>
<dbReference type="OrthoDB" id="9809280at2"/>
<dbReference type="CDD" id="cd03495">
    <property type="entry name" value="SQR_TypeC_SdhD_like"/>
    <property type="match status" value="1"/>
</dbReference>
<protein>
    <recommendedName>
        <fullName evidence="6">Succinate dehydrogenase hydrophobic membrane anchor subunit</fullName>
    </recommendedName>
</protein>
<proteinExistence type="predicted"/>
<evidence type="ECO:0000256" key="5">
    <source>
        <dbReference type="ARBA" id="ARBA00011558"/>
    </source>
</evidence>
<feature type="transmembrane region" description="Helical" evidence="16">
    <location>
        <begin position="99"/>
        <end position="124"/>
    </location>
</feature>
<dbReference type="EMBL" id="PIUM01000005">
    <property type="protein sequence ID" value="PKU25338.1"/>
    <property type="molecule type" value="Genomic_DNA"/>
</dbReference>
<keyword evidence="14" id="KW-0408">Iron</keyword>
<dbReference type="GO" id="GO:0016020">
    <property type="term" value="C:membrane"/>
    <property type="evidence" value="ECO:0007669"/>
    <property type="project" value="UniProtKB-SubCell"/>
</dbReference>
<evidence type="ECO:0000313" key="18">
    <source>
        <dbReference type="Proteomes" id="UP000233293"/>
    </source>
</evidence>
<comment type="cofactor">
    <cofactor evidence="1">
        <name>heme</name>
        <dbReference type="ChEBI" id="CHEBI:30413"/>
    </cofactor>
</comment>
<keyword evidence="10 16" id="KW-0812">Transmembrane</keyword>
<keyword evidence="7" id="KW-0813">Transport</keyword>
<evidence type="ECO:0000313" key="17">
    <source>
        <dbReference type="EMBL" id="PKU25338.1"/>
    </source>
</evidence>
<evidence type="ECO:0000256" key="7">
    <source>
        <dbReference type="ARBA" id="ARBA00022448"/>
    </source>
</evidence>
<dbReference type="Pfam" id="PF01127">
    <property type="entry name" value="Sdh_cyt"/>
    <property type="match status" value="1"/>
</dbReference>